<dbReference type="EMBL" id="CM045770">
    <property type="protein sequence ID" value="KAI7992146.1"/>
    <property type="molecule type" value="Genomic_DNA"/>
</dbReference>
<reference evidence="1 2" key="1">
    <citation type="journal article" date="2022" name="Plant J.">
        <title>Chromosome-level genome of Camellia lanceoleosa provides a valuable resource for understanding genome evolution and self-incompatibility.</title>
        <authorList>
            <person name="Gong W."/>
            <person name="Xiao S."/>
            <person name="Wang L."/>
            <person name="Liao Z."/>
            <person name="Chang Y."/>
            <person name="Mo W."/>
            <person name="Hu G."/>
            <person name="Li W."/>
            <person name="Zhao G."/>
            <person name="Zhu H."/>
            <person name="Hu X."/>
            <person name="Ji K."/>
            <person name="Xiang X."/>
            <person name="Song Q."/>
            <person name="Yuan D."/>
            <person name="Jin S."/>
            <person name="Zhang L."/>
        </authorList>
    </citation>
    <scope>NUCLEOTIDE SEQUENCE [LARGE SCALE GENOMIC DNA]</scope>
    <source>
        <strain evidence="1">SQ_2022a</strain>
    </source>
</reference>
<accession>A0ACC0FW04</accession>
<name>A0ACC0FW04_9ERIC</name>
<proteinExistence type="predicted"/>
<dbReference type="Proteomes" id="UP001060215">
    <property type="component" value="Chromosome 13"/>
</dbReference>
<gene>
    <name evidence="1" type="ORF">LOK49_LG12G01395</name>
</gene>
<keyword evidence="2" id="KW-1185">Reference proteome</keyword>
<organism evidence="1 2">
    <name type="scientific">Camellia lanceoleosa</name>
    <dbReference type="NCBI Taxonomy" id="1840588"/>
    <lineage>
        <taxon>Eukaryota</taxon>
        <taxon>Viridiplantae</taxon>
        <taxon>Streptophyta</taxon>
        <taxon>Embryophyta</taxon>
        <taxon>Tracheophyta</taxon>
        <taxon>Spermatophyta</taxon>
        <taxon>Magnoliopsida</taxon>
        <taxon>eudicotyledons</taxon>
        <taxon>Gunneridae</taxon>
        <taxon>Pentapetalae</taxon>
        <taxon>asterids</taxon>
        <taxon>Ericales</taxon>
        <taxon>Theaceae</taxon>
        <taxon>Camellia</taxon>
    </lineage>
</organism>
<evidence type="ECO:0000313" key="1">
    <source>
        <dbReference type="EMBL" id="KAI7992146.1"/>
    </source>
</evidence>
<protein>
    <submittedName>
        <fullName evidence="1">Light-inducible protein CPRF2</fullName>
    </submittedName>
</protein>
<comment type="caution">
    <text evidence="1">The sequence shown here is derived from an EMBL/GenBank/DDBJ whole genome shotgun (WGS) entry which is preliminary data.</text>
</comment>
<sequence>MQLSIKYSTTDVKSKIWVWSTRYKDVIGPLGIPSLPVMEKKSVVQVKSTTSGSSREQSDDDEAEGETETNNMEPTDAKHVRSLSSVAGLV</sequence>
<evidence type="ECO:0000313" key="2">
    <source>
        <dbReference type="Proteomes" id="UP001060215"/>
    </source>
</evidence>